<dbReference type="Gene3D" id="3.30.530.20">
    <property type="match status" value="1"/>
</dbReference>
<dbReference type="OrthoDB" id="567237at2759"/>
<accession>A0A1Y1XDT8</accession>
<keyword evidence="4" id="KW-1185">Reference proteome</keyword>
<dbReference type="CDD" id="cd08892">
    <property type="entry name" value="SRPBCC_Aha1"/>
    <property type="match status" value="1"/>
</dbReference>
<evidence type="ECO:0000259" key="2">
    <source>
        <dbReference type="SMART" id="SM01000"/>
    </source>
</evidence>
<dbReference type="SUPFAM" id="SSF55961">
    <property type="entry name" value="Bet v1-like"/>
    <property type="match status" value="1"/>
</dbReference>
<comment type="similarity">
    <text evidence="1">Belongs to the AHA1 family.</text>
</comment>
<organism evidence="3 4">
    <name type="scientific">Anaeromyces robustus</name>
    <dbReference type="NCBI Taxonomy" id="1754192"/>
    <lineage>
        <taxon>Eukaryota</taxon>
        <taxon>Fungi</taxon>
        <taxon>Fungi incertae sedis</taxon>
        <taxon>Chytridiomycota</taxon>
        <taxon>Chytridiomycota incertae sedis</taxon>
        <taxon>Neocallimastigomycetes</taxon>
        <taxon>Neocallimastigales</taxon>
        <taxon>Neocallimastigaceae</taxon>
        <taxon>Anaeromyces</taxon>
    </lineage>
</organism>
<dbReference type="PANTHER" id="PTHR13009">
    <property type="entry name" value="HEAT SHOCK PROTEIN 90 HSP90 CO-CHAPERONE AHA-1"/>
    <property type="match status" value="1"/>
</dbReference>
<reference evidence="3 4" key="1">
    <citation type="submission" date="2016-08" db="EMBL/GenBank/DDBJ databases">
        <title>A Parts List for Fungal Cellulosomes Revealed by Comparative Genomics.</title>
        <authorList>
            <consortium name="DOE Joint Genome Institute"/>
            <person name="Haitjema C.H."/>
            <person name="Gilmore S.P."/>
            <person name="Henske J.K."/>
            <person name="Solomon K.V."/>
            <person name="De Groot R."/>
            <person name="Kuo A."/>
            <person name="Mondo S.J."/>
            <person name="Salamov A.A."/>
            <person name="Labutti K."/>
            <person name="Zhao Z."/>
            <person name="Chiniquy J."/>
            <person name="Barry K."/>
            <person name="Brewer H.M."/>
            <person name="Purvine S.O."/>
            <person name="Wright A.T."/>
            <person name="Boxma B."/>
            <person name="Van Alen T."/>
            <person name="Hackstein J.H."/>
            <person name="Baker S.E."/>
            <person name="Grigoriev I.V."/>
            <person name="O'Malley M.A."/>
        </authorList>
    </citation>
    <scope>NUCLEOTIDE SEQUENCE [LARGE SCALE GENOMIC DNA]</scope>
    <source>
        <strain evidence="3 4">S4</strain>
    </source>
</reference>
<dbReference type="InterPro" id="IPR013538">
    <property type="entry name" value="ASHA1/2-like_C"/>
</dbReference>
<dbReference type="Pfam" id="PF09229">
    <property type="entry name" value="Aha1_N"/>
    <property type="match status" value="1"/>
</dbReference>
<dbReference type="InterPro" id="IPR036338">
    <property type="entry name" value="Aha1"/>
</dbReference>
<comment type="caution">
    <text evidence="3">The sequence shown here is derived from an EMBL/GenBank/DDBJ whole genome shotgun (WGS) entry which is preliminary data.</text>
</comment>
<dbReference type="AlphaFoldDB" id="A0A1Y1XDT8"/>
<dbReference type="STRING" id="1754192.A0A1Y1XDT8"/>
<dbReference type="GO" id="GO:0051087">
    <property type="term" value="F:protein-folding chaperone binding"/>
    <property type="evidence" value="ECO:0007669"/>
    <property type="project" value="EnsemblFungi"/>
</dbReference>
<name>A0A1Y1XDT8_9FUNG</name>
<dbReference type="EMBL" id="MCFG01000062">
    <property type="protein sequence ID" value="ORX83930.1"/>
    <property type="molecule type" value="Genomic_DNA"/>
</dbReference>
<protein>
    <recommendedName>
        <fullName evidence="2">Activator of Hsp90 ATPase AHSA1-like N-terminal domain-containing protein</fullName>
    </recommendedName>
</protein>
<gene>
    <name evidence="3" type="ORF">BCR32DRAFT_291676</name>
</gene>
<dbReference type="Gene3D" id="3.15.10.20">
    <property type="entry name" value="Activator of Hsp90 ATPase Aha1, N-terminal domain"/>
    <property type="match status" value="1"/>
</dbReference>
<dbReference type="Proteomes" id="UP000193944">
    <property type="component" value="Unassembled WGS sequence"/>
</dbReference>
<dbReference type="SUPFAM" id="SSF103111">
    <property type="entry name" value="Activator of Hsp90 ATPase, Aha1"/>
    <property type="match status" value="1"/>
</dbReference>
<dbReference type="InterPro" id="IPR015310">
    <property type="entry name" value="AHSA1-like_N"/>
</dbReference>
<evidence type="ECO:0000313" key="4">
    <source>
        <dbReference type="Proteomes" id="UP000193944"/>
    </source>
</evidence>
<dbReference type="PANTHER" id="PTHR13009:SF22">
    <property type="entry name" value="LD43819P"/>
    <property type="match status" value="1"/>
</dbReference>
<sequence length="323" mass="37222">MTTNWKNVNNWHWVEKNCIPWAKEYFKNTFVGLKEEANGCSVEITEIKKFNGDVDVNQRKGKVFAIYDIDCDFAIKGKVNDIDIKGKINIPEIAHDTEEDEYVFDITIENENSEKRPIKDLIRKNLVPTIKSKLANFQTDLVKANSGDVYIPPEKMTGHPTNVTSNIVLDKKPVEKKEPKEKEIVSLGSWNKSITLKDEFFTSAHDLYDIFLNPDKVRAWTRSSSSIIEPKENGKFEFWGGNVSGYITKLVPDESISLKWRIKEFPENHYTDVILNFVQESDRVVLNVKQSGLKIPYDEQVKSNWTNYYFNPIKTTFGVGLVL</sequence>
<reference evidence="3 4" key="2">
    <citation type="submission" date="2016-08" db="EMBL/GenBank/DDBJ databases">
        <title>Pervasive Adenine N6-methylation of Active Genes in Fungi.</title>
        <authorList>
            <consortium name="DOE Joint Genome Institute"/>
            <person name="Mondo S.J."/>
            <person name="Dannebaum R.O."/>
            <person name="Kuo R.C."/>
            <person name="Labutti K."/>
            <person name="Haridas S."/>
            <person name="Kuo A."/>
            <person name="Salamov A."/>
            <person name="Ahrendt S.R."/>
            <person name="Lipzen A."/>
            <person name="Sullivan W."/>
            <person name="Andreopoulos W.B."/>
            <person name="Clum A."/>
            <person name="Lindquist E."/>
            <person name="Daum C."/>
            <person name="Ramamoorthy G.K."/>
            <person name="Gryganskyi A."/>
            <person name="Culley D."/>
            <person name="Magnuson J.K."/>
            <person name="James T.Y."/>
            <person name="O'Malley M.A."/>
            <person name="Stajich J.E."/>
            <person name="Spatafora J.W."/>
            <person name="Visel A."/>
            <person name="Grigoriev I.V."/>
        </authorList>
    </citation>
    <scope>NUCLEOTIDE SEQUENCE [LARGE SCALE GENOMIC DNA]</scope>
    <source>
        <strain evidence="3 4">S4</strain>
    </source>
</reference>
<dbReference type="GO" id="GO:0006457">
    <property type="term" value="P:protein folding"/>
    <property type="evidence" value="ECO:0007669"/>
    <property type="project" value="EnsemblFungi"/>
</dbReference>
<evidence type="ECO:0000313" key="3">
    <source>
        <dbReference type="EMBL" id="ORX83930.1"/>
    </source>
</evidence>
<dbReference type="GO" id="GO:0006606">
    <property type="term" value="P:protein import into nucleus"/>
    <property type="evidence" value="ECO:0007669"/>
    <property type="project" value="EnsemblFungi"/>
</dbReference>
<dbReference type="GO" id="GO:0005829">
    <property type="term" value="C:cytosol"/>
    <property type="evidence" value="ECO:0007669"/>
    <property type="project" value="TreeGrafter"/>
</dbReference>
<proteinExistence type="inferred from homology"/>
<evidence type="ECO:0000256" key="1">
    <source>
        <dbReference type="ARBA" id="ARBA00006817"/>
    </source>
</evidence>
<dbReference type="GO" id="GO:0001671">
    <property type="term" value="F:ATPase activator activity"/>
    <property type="evidence" value="ECO:0007669"/>
    <property type="project" value="EnsemblFungi"/>
</dbReference>
<dbReference type="InterPro" id="IPR023393">
    <property type="entry name" value="START-like_dom_sf"/>
</dbReference>
<dbReference type="GO" id="GO:0005634">
    <property type="term" value="C:nucleus"/>
    <property type="evidence" value="ECO:0007669"/>
    <property type="project" value="EnsemblFungi"/>
</dbReference>
<dbReference type="SMART" id="SM01000">
    <property type="entry name" value="Aha1_N"/>
    <property type="match status" value="1"/>
</dbReference>
<feature type="domain" description="Activator of Hsp90 ATPase AHSA1-like N-terminal" evidence="2">
    <location>
        <begin position="15"/>
        <end position="148"/>
    </location>
</feature>
<dbReference type="Pfam" id="PF08327">
    <property type="entry name" value="AHSA1"/>
    <property type="match status" value="1"/>
</dbReference>